<dbReference type="PANTHER" id="PTHR34580">
    <property type="match status" value="1"/>
</dbReference>
<name>A0ABU7TV17_9HYPH</name>
<comment type="caution">
    <text evidence="3">The sequence shown here is derived from an EMBL/GenBank/DDBJ whole genome shotgun (WGS) entry which is preliminary data.</text>
</comment>
<keyword evidence="4" id="KW-1185">Reference proteome</keyword>
<gene>
    <name evidence="3" type="ORF">MOTC310_26395</name>
</gene>
<dbReference type="EMBL" id="MLCA01000014">
    <property type="protein sequence ID" value="MEE7493764.1"/>
    <property type="molecule type" value="Genomic_DNA"/>
</dbReference>
<dbReference type="InterPro" id="IPR013196">
    <property type="entry name" value="HTH_11"/>
</dbReference>
<evidence type="ECO:0000259" key="1">
    <source>
        <dbReference type="Pfam" id="PF08279"/>
    </source>
</evidence>
<dbReference type="RefSeq" id="WP_331303905.1">
    <property type="nucleotide sequence ID" value="NZ_MLCA01000014.1"/>
</dbReference>
<dbReference type="Pfam" id="PF13280">
    <property type="entry name" value="WYL"/>
    <property type="match status" value="1"/>
</dbReference>
<sequence>MRRADRLFQIIQILRRSPRPVTAAEIARELEVSARTVYRDVADLVGQRVPILGEAGLGYVLDGTFDMPPLMLTPDEIEAAVLGAQWVAGRGEPVLAQAARDLIAKITAVVPERLRPFIADPSIGTPSALVQAADGIDVARARAWIREGRKIRIHYRDVRGDPSRRVIWPVIVGFFDQARMVAGWCELRGAFRHFRTDRIADAEFLEERHGLRPAVLRARWKRSLANPPEAARSPPQAAP</sequence>
<dbReference type="PROSITE" id="PS52050">
    <property type="entry name" value="WYL"/>
    <property type="match status" value="1"/>
</dbReference>
<dbReference type="InterPro" id="IPR036388">
    <property type="entry name" value="WH-like_DNA-bd_sf"/>
</dbReference>
<evidence type="ECO:0000313" key="3">
    <source>
        <dbReference type="EMBL" id="MEE7493764.1"/>
    </source>
</evidence>
<feature type="domain" description="WYL" evidence="2">
    <location>
        <begin position="143"/>
        <end position="203"/>
    </location>
</feature>
<dbReference type="PANTHER" id="PTHR34580:SF3">
    <property type="entry name" value="PROTEIN PAFB"/>
    <property type="match status" value="1"/>
</dbReference>
<organism evidence="3 4">
    <name type="scientific">Methylobacterium oryzae</name>
    <dbReference type="NCBI Taxonomy" id="334852"/>
    <lineage>
        <taxon>Bacteria</taxon>
        <taxon>Pseudomonadati</taxon>
        <taxon>Pseudomonadota</taxon>
        <taxon>Alphaproteobacteria</taxon>
        <taxon>Hyphomicrobiales</taxon>
        <taxon>Methylobacteriaceae</taxon>
        <taxon>Methylobacterium</taxon>
    </lineage>
</organism>
<protein>
    <submittedName>
        <fullName evidence="3">Transcriptional regulator</fullName>
    </submittedName>
</protein>
<proteinExistence type="predicted"/>
<evidence type="ECO:0000259" key="2">
    <source>
        <dbReference type="Pfam" id="PF13280"/>
    </source>
</evidence>
<dbReference type="InterPro" id="IPR036390">
    <property type="entry name" value="WH_DNA-bd_sf"/>
</dbReference>
<reference evidence="3 4" key="1">
    <citation type="journal article" date="2012" name="Genet. Mol. Biol.">
        <title>Analysis of 16S rRNA and mxaF genes revealing insights into Methylobacterium niche-specific plant association.</title>
        <authorList>
            <person name="Dourado M.N."/>
            <person name="Andreote F.D."/>
            <person name="Dini-Andreote F."/>
            <person name="Conti R."/>
            <person name="Araujo J.M."/>
            <person name="Araujo W.L."/>
        </authorList>
    </citation>
    <scope>NUCLEOTIDE SEQUENCE [LARGE SCALE GENOMIC DNA]</scope>
    <source>
        <strain evidence="3 4">TC3-10</strain>
    </source>
</reference>
<feature type="domain" description="Helix-turn-helix type 11" evidence="1">
    <location>
        <begin position="6"/>
        <end position="59"/>
    </location>
</feature>
<dbReference type="SUPFAM" id="SSF46785">
    <property type="entry name" value="Winged helix' DNA-binding domain"/>
    <property type="match status" value="1"/>
</dbReference>
<dbReference type="Pfam" id="PF08279">
    <property type="entry name" value="HTH_11"/>
    <property type="match status" value="1"/>
</dbReference>
<dbReference type="InterPro" id="IPR051534">
    <property type="entry name" value="CBASS_pafABC_assoc_protein"/>
</dbReference>
<dbReference type="Gene3D" id="1.10.10.10">
    <property type="entry name" value="Winged helix-like DNA-binding domain superfamily/Winged helix DNA-binding domain"/>
    <property type="match status" value="1"/>
</dbReference>
<dbReference type="Proteomes" id="UP001355206">
    <property type="component" value="Unassembled WGS sequence"/>
</dbReference>
<dbReference type="InterPro" id="IPR026881">
    <property type="entry name" value="WYL_dom"/>
</dbReference>
<accession>A0ABU7TV17</accession>
<evidence type="ECO:0000313" key="4">
    <source>
        <dbReference type="Proteomes" id="UP001355206"/>
    </source>
</evidence>